<keyword evidence="7 9" id="KW-0324">Glycolysis</keyword>
<dbReference type="SFLD" id="SFLDF00002">
    <property type="entry name" value="enolase"/>
    <property type="match status" value="1"/>
</dbReference>
<keyword evidence="8 9" id="KW-0456">Lyase</keyword>
<dbReference type="GO" id="GO:0006096">
    <property type="term" value="P:glycolytic process"/>
    <property type="evidence" value="ECO:0007669"/>
    <property type="project" value="UniProtKB-UniRule"/>
</dbReference>
<evidence type="ECO:0000256" key="12">
    <source>
        <dbReference type="PIRSR" id="PIRSR001400-3"/>
    </source>
</evidence>
<dbReference type="PANTHER" id="PTHR11902">
    <property type="entry name" value="ENOLASE"/>
    <property type="match status" value="1"/>
</dbReference>
<dbReference type="CDD" id="cd03313">
    <property type="entry name" value="enolase"/>
    <property type="match status" value="1"/>
</dbReference>
<evidence type="ECO:0000256" key="7">
    <source>
        <dbReference type="ARBA" id="ARBA00023152"/>
    </source>
</evidence>
<feature type="binding site" evidence="9">
    <location>
        <position position="369"/>
    </location>
    <ligand>
        <name>(2R)-2-phosphoglycerate</name>
        <dbReference type="ChEBI" id="CHEBI:58289"/>
    </ligand>
</feature>
<dbReference type="EC" id="4.2.1.11" evidence="3 9"/>
<feature type="binding site" evidence="9">
    <location>
        <position position="166"/>
    </location>
    <ligand>
        <name>(2R)-2-phosphoglycerate</name>
        <dbReference type="ChEBI" id="CHEBI:58289"/>
    </ligand>
</feature>
<dbReference type="NCBIfam" id="TIGR01060">
    <property type="entry name" value="eno"/>
    <property type="match status" value="1"/>
</dbReference>
<evidence type="ECO:0000313" key="16">
    <source>
        <dbReference type="Proteomes" id="UP000177941"/>
    </source>
</evidence>
<name>A0A1G1XF52_9BACT</name>
<dbReference type="SFLD" id="SFLDG00178">
    <property type="entry name" value="enolase"/>
    <property type="match status" value="1"/>
</dbReference>
<evidence type="ECO:0000256" key="5">
    <source>
        <dbReference type="ARBA" id="ARBA00022525"/>
    </source>
</evidence>
<dbReference type="AlphaFoldDB" id="A0A1G1XF52"/>
<dbReference type="InterPro" id="IPR036849">
    <property type="entry name" value="Enolase-like_C_sf"/>
</dbReference>
<evidence type="ECO:0000259" key="13">
    <source>
        <dbReference type="SMART" id="SM01192"/>
    </source>
</evidence>
<dbReference type="SMART" id="SM01193">
    <property type="entry name" value="Enolase_N"/>
    <property type="match status" value="1"/>
</dbReference>
<dbReference type="EMBL" id="MHHS01000002">
    <property type="protein sequence ID" value="OGY37927.1"/>
    <property type="molecule type" value="Genomic_DNA"/>
</dbReference>
<keyword evidence="5 9" id="KW-0964">Secreted</keyword>
<dbReference type="Gene3D" id="3.30.390.10">
    <property type="entry name" value="Enolase-like, N-terminal domain"/>
    <property type="match status" value="1"/>
</dbReference>
<evidence type="ECO:0000256" key="2">
    <source>
        <dbReference type="ARBA" id="ARBA00009604"/>
    </source>
</evidence>
<dbReference type="SMART" id="SM01192">
    <property type="entry name" value="Enolase_C"/>
    <property type="match status" value="1"/>
</dbReference>
<evidence type="ECO:0000256" key="6">
    <source>
        <dbReference type="ARBA" id="ARBA00022842"/>
    </source>
</evidence>
<dbReference type="SUPFAM" id="SSF54826">
    <property type="entry name" value="Enolase N-terminal domain-like"/>
    <property type="match status" value="1"/>
</dbReference>
<evidence type="ECO:0000256" key="3">
    <source>
        <dbReference type="ARBA" id="ARBA00012058"/>
    </source>
</evidence>
<evidence type="ECO:0000256" key="4">
    <source>
        <dbReference type="ARBA" id="ARBA00017068"/>
    </source>
</evidence>
<feature type="active site" description="Proton acceptor" evidence="9 10">
    <location>
        <position position="340"/>
    </location>
</feature>
<keyword evidence="6 9" id="KW-0460">Magnesium</keyword>
<dbReference type="FunFam" id="3.30.390.10:FF:000001">
    <property type="entry name" value="Enolase"/>
    <property type="match status" value="1"/>
</dbReference>
<protein>
    <recommendedName>
        <fullName evidence="4 9">Enolase</fullName>
        <ecNumber evidence="3 9">4.2.1.11</ecNumber>
    </recommendedName>
    <alternativeName>
        <fullName evidence="9">2-phospho-D-glycerate hydro-lyase</fullName>
    </alternativeName>
    <alternativeName>
        <fullName evidence="9">2-phosphoglycerate dehydratase</fullName>
    </alternativeName>
</protein>
<dbReference type="GO" id="GO:0005576">
    <property type="term" value="C:extracellular region"/>
    <property type="evidence" value="ECO:0007669"/>
    <property type="project" value="UniProtKB-SubCell"/>
</dbReference>
<comment type="similarity">
    <text evidence="2 9">Belongs to the enolase family.</text>
</comment>
<dbReference type="Pfam" id="PF00113">
    <property type="entry name" value="Enolase_C"/>
    <property type="match status" value="1"/>
</dbReference>
<dbReference type="GO" id="GO:0004634">
    <property type="term" value="F:phosphopyruvate hydratase activity"/>
    <property type="evidence" value="ECO:0007669"/>
    <property type="project" value="UniProtKB-UniRule"/>
</dbReference>
<feature type="binding site" evidence="11">
    <location>
        <position position="391"/>
    </location>
    <ligand>
        <name>substrate</name>
    </ligand>
</feature>
<dbReference type="InterPro" id="IPR020810">
    <property type="entry name" value="Enolase_C"/>
</dbReference>
<evidence type="ECO:0000256" key="11">
    <source>
        <dbReference type="PIRSR" id="PIRSR001400-2"/>
    </source>
</evidence>
<feature type="active site" description="Proton donor" evidence="9 10">
    <location>
        <position position="208"/>
    </location>
</feature>
<comment type="subcellular location">
    <subcellularLocation>
        <location evidence="9">Cytoplasm</location>
    </subcellularLocation>
    <subcellularLocation>
        <location evidence="9">Secreted</location>
    </subcellularLocation>
    <subcellularLocation>
        <location evidence="9">Cell surface</location>
    </subcellularLocation>
    <text evidence="9">Fractions of enolase are present in both the cytoplasm and on the cell surface.</text>
</comment>
<keyword evidence="9 12" id="KW-0479">Metal-binding</keyword>
<dbReference type="SUPFAM" id="SSF51604">
    <property type="entry name" value="Enolase C-terminal domain-like"/>
    <property type="match status" value="1"/>
</dbReference>
<evidence type="ECO:0000313" key="15">
    <source>
        <dbReference type="EMBL" id="OGY37927.1"/>
    </source>
</evidence>
<evidence type="ECO:0000256" key="8">
    <source>
        <dbReference type="ARBA" id="ARBA00023239"/>
    </source>
</evidence>
<proteinExistence type="inferred from homology"/>
<comment type="pathway">
    <text evidence="1 9">Carbohydrate degradation; glycolysis; pyruvate from D-glyceraldehyde 3-phosphate: step 4/5.</text>
</comment>
<dbReference type="PIRSF" id="PIRSF001400">
    <property type="entry name" value="Enolase"/>
    <property type="match status" value="1"/>
</dbReference>
<dbReference type="UniPathway" id="UPA00109">
    <property type="reaction ID" value="UER00187"/>
</dbReference>
<evidence type="ECO:0000259" key="14">
    <source>
        <dbReference type="SMART" id="SM01193"/>
    </source>
</evidence>
<feature type="binding site" evidence="9">
    <location>
        <position position="370"/>
    </location>
    <ligand>
        <name>(2R)-2-phosphoglycerate</name>
        <dbReference type="ChEBI" id="CHEBI:58289"/>
    </ligand>
</feature>
<dbReference type="InterPro" id="IPR020811">
    <property type="entry name" value="Enolase_N"/>
</dbReference>
<dbReference type="Pfam" id="PF03952">
    <property type="entry name" value="Enolase_N"/>
    <property type="match status" value="1"/>
</dbReference>
<evidence type="ECO:0000256" key="1">
    <source>
        <dbReference type="ARBA" id="ARBA00005031"/>
    </source>
</evidence>
<evidence type="ECO:0000256" key="9">
    <source>
        <dbReference type="HAMAP-Rule" id="MF_00318"/>
    </source>
</evidence>
<dbReference type="GO" id="GO:0000287">
    <property type="term" value="F:magnesium ion binding"/>
    <property type="evidence" value="ECO:0007669"/>
    <property type="project" value="UniProtKB-UniRule"/>
</dbReference>
<feature type="domain" description="Enolase C-terminal TIM barrel" evidence="13">
    <location>
        <begin position="142"/>
        <end position="417"/>
    </location>
</feature>
<dbReference type="InterPro" id="IPR029017">
    <property type="entry name" value="Enolase-like_N"/>
</dbReference>
<dbReference type="HAMAP" id="MF_00318">
    <property type="entry name" value="Enolase"/>
    <property type="match status" value="1"/>
</dbReference>
<keyword evidence="15" id="KW-0670">Pyruvate</keyword>
<feature type="binding site" evidence="11">
    <location>
        <position position="167"/>
    </location>
    <ligand>
        <name>substrate</name>
    </ligand>
</feature>
<feature type="domain" description="Enolase N-terminal" evidence="14">
    <location>
        <begin position="4"/>
        <end position="134"/>
    </location>
</feature>
<dbReference type="InterPro" id="IPR000941">
    <property type="entry name" value="Enolase"/>
</dbReference>
<dbReference type="PRINTS" id="PR00148">
    <property type="entry name" value="ENOLASE"/>
</dbReference>
<dbReference type="Gene3D" id="3.20.20.120">
    <property type="entry name" value="Enolase-like C-terminal domain"/>
    <property type="match status" value="1"/>
</dbReference>
<dbReference type="PANTHER" id="PTHR11902:SF1">
    <property type="entry name" value="ENOLASE"/>
    <property type="match status" value="1"/>
</dbReference>
<organism evidence="15 16">
    <name type="scientific">Candidatus Andersenbacteria bacterium RIFCSPHIGHO2_12_FULL_45_11b</name>
    <dbReference type="NCBI Taxonomy" id="1797282"/>
    <lineage>
        <taxon>Bacteria</taxon>
        <taxon>Candidatus Anderseniibacteriota</taxon>
    </lineage>
</organism>
<feature type="binding site" evidence="11">
    <location>
        <position position="158"/>
    </location>
    <ligand>
        <name>substrate</name>
    </ligand>
</feature>
<comment type="cofactor">
    <cofactor evidence="9">
        <name>Mg(2+)</name>
        <dbReference type="ChEBI" id="CHEBI:18420"/>
    </cofactor>
    <text evidence="9">Binds a second Mg(2+) ion via substrate during catalysis.</text>
</comment>
<feature type="binding site" evidence="11">
    <location>
        <begin position="367"/>
        <end position="370"/>
    </location>
    <ligand>
        <name>substrate</name>
    </ligand>
</feature>
<dbReference type="Proteomes" id="UP000177941">
    <property type="component" value="Unassembled WGS sequence"/>
</dbReference>
<comment type="catalytic activity">
    <reaction evidence="9">
        <text>(2R)-2-phosphoglycerate = phosphoenolpyruvate + H2O</text>
        <dbReference type="Rhea" id="RHEA:10164"/>
        <dbReference type="ChEBI" id="CHEBI:15377"/>
        <dbReference type="ChEBI" id="CHEBI:58289"/>
        <dbReference type="ChEBI" id="CHEBI:58702"/>
        <dbReference type="EC" id="4.2.1.11"/>
    </reaction>
</comment>
<feature type="binding site" evidence="9 12">
    <location>
        <position position="315"/>
    </location>
    <ligand>
        <name>Mg(2+)</name>
        <dbReference type="ChEBI" id="CHEBI:18420"/>
    </ligand>
</feature>
<evidence type="ECO:0000256" key="10">
    <source>
        <dbReference type="PIRSR" id="PIRSR001400-1"/>
    </source>
</evidence>
<comment type="cofactor">
    <cofactor evidence="12">
        <name>Mg(2+)</name>
        <dbReference type="ChEBI" id="CHEBI:18420"/>
    </cofactor>
    <text evidence="12">Mg(2+) is required for catalysis and for stabilizing the dimer.</text>
</comment>
<feature type="binding site" evidence="9 12">
    <location>
        <position position="245"/>
    </location>
    <ligand>
        <name>Mg(2+)</name>
        <dbReference type="ChEBI" id="CHEBI:18420"/>
    </ligand>
</feature>
<feature type="binding site" evidence="9">
    <location>
        <position position="391"/>
    </location>
    <ligand>
        <name>(2R)-2-phosphoglycerate</name>
        <dbReference type="ChEBI" id="CHEBI:58289"/>
    </ligand>
</feature>
<dbReference type="GO" id="GO:0009986">
    <property type="term" value="C:cell surface"/>
    <property type="evidence" value="ECO:0007669"/>
    <property type="project" value="UniProtKB-SubCell"/>
</dbReference>
<feature type="binding site" evidence="9">
    <location>
        <position position="340"/>
    </location>
    <ligand>
        <name>(2R)-2-phosphoglycerate</name>
        <dbReference type="ChEBI" id="CHEBI:58289"/>
    </ligand>
</feature>
<dbReference type="GO" id="GO:0000015">
    <property type="term" value="C:phosphopyruvate hydratase complex"/>
    <property type="evidence" value="ECO:0007669"/>
    <property type="project" value="InterPro"/>
</dbReference>
<feature type="binding site" evidence="9 12">
    <location>
        <position position="288"/>
    </location>
    <ligand>
        <name>Mg(2+)</name>
        <dbReference type="ChEBI" id="CHEBI:18420"/>
    </ligand>
</feature>
<dbReference type="SFLD" id="SFLDS00001">
    <property type="entry name" value="Enolase"/>
    <property type="match status" value="1"/>
</dbReference>
<keyword evidence="9" id="KW-0963">Cytoplasm</keyword>
<sequence>MARIKSIIAREVIDSRGTPTVQAIVTCDGGNTGSAMVPSGASTGIHEAVELRDRDEKRYFGKGVLQAVEHVNTEIAHALIDMDTGNQQKIDHRMIELDGTEQKSRLGANAILAVSLACVRAEAQAQRIPLYSMIAQAMPNRPMVMPVPQMNLINGGKHASNHLSVQEFHVLPVGAKNFATALRMGVEIHHALHDILINAGFQTEVGDEGGFAPKLHGSEDAFGFIVRAIEQAGYVPGVDACLGIDAAASEFYEPDSEGYLIDGALLQANDLAFLYKQWKERYPLISIEDPFAEDAWNDWTKFTASNGMYAQIVGDDLYATNPARIQQGIRSKAGNAVLIKPNQIGTFSETLEAIMHAQDAGHNVIISHRSGETEDTFIADLSVAVGAGQIKTGAPSRSDRTSKYNRLLQIEDETRAPMGHFMQRFYEHESARHIHAMRGGVEFTPSRSIA</sequence>
<feature type="binding site" evidence="11">
    <location>
        <position position="288"/>
    </location>
    <ligand>
        <name>substrate</name>
    </ligand>
</feature>
<gene>
    <name evidence="9" type="primary">eno</name>
    <name evidence="15" type="ORF">A3E36_02575</name>
</gene>
<comment type="caution">
    <text evidence="15">The sequence shown here is derived from an EMBL/GenBank/DDBJ whole genome shotgun (WGS) entry which is preliminary data.</text>
</comment>
<accession>A0A1G1XF52</accession>
<reference evidence="15 16" key="1">
    <citation type="journal article" date="2016" name="Nat. Commun.">
        <title>Thousands of microbial genomes shed light on interconnected biogeochemical processes in an aquifer system.</title>
        <authorList>
            <person name="Anantharaman K."/>
            <person name="Brown C.T."/>
            <person name="Hug L.A."/>
            <person name="Sharon I."/>
            <person name="Castelle C.J."/>
            <person name="Probst A.J."/>
            <person name="Thomas B.C."/>
            <person name="Singh A."/>
            <person name="Wilkins M.J."/>
            <person name="Karaoz U."/>
            <person name="Brodie E.L."/>
            <person name="Williams K.H."/>
            <person name="Hubbard S.S."/>
            <person name="Banfield J.F."/>
        </authorList>
    </citation>
    <scope>NUCLEOTIDE SEQUENCE [LARGE SCALE GENOMIC DNA]</scope>
</reference>
<feature type="binding site" evidence="11">
    <location>
        <position position="315"/>
    </location>
    <ligand>
        <name>substrate</name>
    </ligand>
</feature>
<comment type="function">
    <text evidence="9">Catalyzes the reversible conversion of 2-phosphoglycerate (2-PG) into phosphoenolpyruvate (PEP). It is essential for the degradation of carbohydrates via glycolysis.</text>
</comment>